<evidence type="ECO:0000313" key="1">
    <source>
        <dbReference type="EMBL" id="ASV86970.1"/>
    </source>
</evidence>
<reference evidence="1 2" key="1">
    <citation type="submission" date="2017-07" db="EMBL/GenBank/DDBJ databases">
        <title>Phylogenetic study on the rhizospheric bacterium Ochrobactrum sp. A44.</title>
        <authorList>
            <person name="Krzyzanowska D.M."/>
            <person name="Ossowicki A."/>
            <person name="Rajewska M."/>
            <person name="Maciag T."/>
            <person name="Kaczynski Z."/>
            <person name="Czerwicka M."/>
            <person name="Jafra S."/>
        </authorList>
    </citation>
    <scope>NUCLEOTIDE SEQUENCE [LARGE SCALE GENOMIC DNA]</scope>
    <source>
        <strain evidence="1 2">A44</strain>
    </source>
</reference>
<name>A0A248UK94_9HYPH</name>
<organism evidence="1 2">
    <name type="scientific">Ochrobactrum quorumnocens</name>
    <dbReference type="NCBI Taxonomy" id="271865"/>
    <lineage>
        <taxon>Bacteria</taxon>
        <taxon>Pseudomonadati</taxon>
        <taxon>Pseudomonadota</taxon>
        <taxon>Alphaproteobacteria</taxon>
        <taxon>Hyphomicrobiales</taxon>
        <taxon>Brucellaceae</taxon>
        <taxon>Brucella/Ochrobactrum group</taxon>
        <taxon>Ochrobactrum</taxon>
    </lineage>
</organism>
<proteinExistence type="predicted"/>
<dbReference type="EMBL" id="CP022604">
    <property type="protein sequence ID" value="ASV86970.1"/>
    <property type="molecule type" value="Genomic_DNA"/>
</dbReference>
<accession>A0A248UK94</accession>
<dbReference type="Proteomes" id="UP000215256">
    <property type="component" value="Chromosome 1"/>
</dbReference>
<dbReference type="KEGG" id="och:CES85_1784"/>
<protein>
    <submittedName>
        <fullName evidence="1">Uncharacterized protein</fullName>
    </submittedName>
</protein>
<gene>
    <name evidence="1" type="ORF">CES85_1784</name>
</gene>
<evidence type="ECO:0000313" key="2">
    <source>
        <dbReference type="Proteomes" id="UP000215256"/>
    </source>
</evidence>
<dbReference type="AlphaFoldDB" id="A0A248UK94"/>
<sequence length="37" mass="4058">MPTANAISVPEHLRGLKRAVIRNDQRLPTISSINNSS</sequence>